<reference evidence="3 4" key="1">
    <citation type="journal article" date="2019" name="Int. J. Syst. Evol. Microbiol.">
        <title>The Global Catalogue of Microorganisms (GCM) 10K type strain sequencing project: providing services to taxonomists for standard genome sequencing and annotation.</title>
        <authorList>
            <consortium name="The Broad Institute Genomics Platform"/>
            <consortium name="The Broad Institute Genome Sequencing Center for Infectious Disease"/>
            <person name="Wu L."/>
            <person name="Ma J."/>
        </authorList>
    </citation>
    <scope>NUCLEOTIDE SEQUENCE [LARGE SCALE GENOMIC DNA]</scope>
    <source>
        <strain evidence="3 4">JCM 16009</strain>
    </source>
</reference>
<comment type="caution">
    <text evidence="3">The sequence shown here is derived from an EMBL/GenBank/DDBJ whole genome shotgun (WGS) entry which is preliminary data.</text>
</comment>
<accession>A0ABN2MT49</accession>
<dbReference type="Gene3D" id="3.40.33.10">
    <property type="entry name" value="CAP"/>
    <property type="match status" value="1"/>
</dbReference>
<dbReference type="Pfam" id="PF00188">
    <property type="entry name" value="CAP"/>
    <property type="match status" value="1"/>
</dbReference>
<dbReference type="InterPro" id="IPR035940">
    <property type="entry name" value="CAP_sf"/>
</dbReference>
<feature type="compositionally biased region" description="Basic and acidic residues" evidence="1">
    <location>
        <begin position="8"/>
        <end position="21"/>
    </location>
</feature>
<dbReference type="PANTHER" id="PTHR31157">
    <property type="entry name" value="SCP DOMAIN-CONTAINING PROTEIN"/>
    <property type="match status" value="1"/>
</dbReference>
<dbReference type="SUPFAM" id="SSF55797">
    <property type="entry name" value="PR-1-like"/>
    <property type="match status" value="1"/>
</dbReference>
<dbReference type="PANTHER" id="PTHR31157:SF1">
    <property type="entry name" value="SCP DOMAIN-CONTAINING PROTEIN"/>
    <property type="match status" value="1"/>
</dbReference>
<evidence type="ECO:0000259" key="2">
    <source>
        <dbReference type="Pfam" id="PF00188"/>
    </source>
</evidence>
<dbReference type="EMBL" id="BAAAQK010000004">
    <property type="protein sequence ID" value="GAA1837951.1"/>
    <property type="molecule type" value="Genomic_DNA"/>
</dbReference>
<organism evidence="3 4">
    <name type="scientific">Pseudonocardia ailaonensis</name>
    <dbReference type="NCBI Taxonomy" id="367279"/>
    <lineage>
        <taxon>Bacteria</taxon>
        <taxon>Bacillati</taxon>
        <taxon>Actinomycetota</taxon>
        <taxon>Actinomycetes</taxon>
        <taxon>Pseudonocardiales</taxon>
        <taxon>Pseudonocardiaceae</taxon>
        <taxon>Pseudonocardia</taxon>
    </lineage>
</organism>
<evidence type="ECO:0000256" key="1">
    <source>
        <dbReference type="SAM" id="MobiDB-lite"/>
    </source>
</evidence>
<feature type="domain" description="SCP" evidence="2">
    <location>
        <begin position="93"/>
        <end position="215"/>
    </location>
</feature>
<dbReference type="Proteomes" id="UP001500449">
    <property type="component" value="Unassembled WGS sequence"/>
</dbReference>
<name>A0ABN2MT49_9PSEU</name>
<sequence length="220" mass="23419">MLLPSADEPDRRTESLKGDNEMRTAALRRTAVRLAAATVLSVASVGGIAVVAAPAASAAPADCAYNPGGRGGYGSYVDGLALDHMDWEIDVANAINSYRASKGLKALTYSRTLARPAMWASLDSDARGFSPSNHVDTRGMGIAQRVQFCSGYTGFVGEINYWGTGSTAWTGPQAAVNWWKGSAPHNAWLLNPQAKTFAVGLAYEGNDRHRAHYTVVFGDH</sequence>
<keyword evidence="4" id="KW-1185">Reference proteome</keyword>
<feature type="region of interest" description="Disordered" evidence="1">
    <location>
        <begin position="1"/>
        <end position="21"/>
    </location>
</feature>
<evidence type="ECO:0000313" key="3">
    <source>
        <dbReference type="EMBL" id="GAA1837951.1"/>
    </source>
</evidence>
<proteinExistence type="predicted"/>
<protein>
    <recommendedName>
        <fullName evidence="2">SCP domain-containing protein</fullName>
    </recommendedName>
</protein>
<gene>
    <name evidence="3" type="ORF">GCM10009836_15940</name>
</gene>
<evidence type="ECO:0000313" key="4">
    <source>
        <dbReference type="Proteomes" id="UP001500449"/>
    </source>
</evidence>
<dbReference type="CDD" id="cd05379">
    <property type="entry name" value="CAP_bacterial"/>
    <property type="match status" value="1"/>
</dbReference>
<dbReference type="InterPro" id="IPR014044">
    <property type="entry name" value="CAP_dom"/>
</dbReference>